<name>A0A0N4TXA1_BRUPA</name>
<organism evidence="4">
    <name type="scientific">Brugia pahangi</name>
    <name type="common">Filarial nematode worm</name>
    <dbReference type="NCBI Taxonomy" id="6280"/>
    <lineage>
        <taxon>Eukaryota</taxon>
        <taxon>Metazoa</taxon>
        <taxon>Ecdysozoa</taxon>
        <taxon>Nematoda</taxon>
        <taxon>Chromadorea</taxon>
        <taxon>Rhabditida</taxon>
        <taxon>Spirurina</taxon>
        <taxon>Spiruromorpha</taxon>
        <taxon>Filarioidea</taxon>
        <taxon>Onchocercidae</taxon>
        <taxon>Brugia</taxon>
    </lineage>
</organism>
<dbReference type="EMBL" id="UZAD01013406">
    <property type="protein sequence ID" value="VDN94711.1"/>
    <property type="molecule type" value="Genomic_DNA"/>
</dbReference>
<dbReference type="InterPro" id="IPR056710">
    <property type="entry name" value="DUF7808"/>
</dbReference>
<evidence type="ECO:0000259" key="1">
    <source>
        <dbReference type="Pfam" id="PF25096"/>
    </source>
</evidence>
<dbReference type="PANTHER" id="PTHR34493">
    <property type="entry name" value="PROTEIN CBG13422-RELATED"/>
    <property type="match status" value="1"/>
</dbReference>
<protein>
    <recommendedName>
        <fullName evidence="1">DUF7808 domain-containing protein</fullName>
    </recommendedName>
</protein>
<keyword evidence="3" id="KW-1185">Reference proteome</keyword>
<reference evidence="2 3" key="2">
    <citation type="submission" date="2018-11" db="EMBL/GenBank/DDBJ databases">
        <authorList>
            <consortium name="Pathogen Informatics"/>
        </authorList>
    </citation>
    <scope>NUCLEOTIDE SEQUENCE [LARGE SCALE GENOMIC DNA]</scope>
</reference>
<evidence type="ECO:0000313" key="3">
    <source>
        <dbReference type="Proteomes" id="UP000278627"/>
    </source>
</evidence>
<accession>A0A0N4TXA1</accession>
<reference evidence="4" key="1">
    <citation type="submission" date="2017-02" db="UniProtKB">
        <authorList>
            <consortium name="WormBaseParasite"/>
        </authorList>
    </citation>
    <scope>IDENTIFICATION</scope>
</reference>
<sequence>MLSGIIQHEEITTIFVINILCSSMVTCIDFSKIVNWEKRTLTCFGNDIQNGANYKSICKLTIADSTKLIETDCYDEEYTEQLFGETKKNSNKISSKRIRTICNIQCKGADRDSVISKIPNSIHECVRWHNYNTLKKDDQWYMWRSGKCRNVTITFEVHCGFPTHNPNEFNILAQNNISLSTKIHL</sequence>
<dbReference type="AlphaFoldDB" id="A0A0N4TXA1"/>
<evidence type="ECO:0000313" key="2">
    <source>
        <dbReference type="EMBL" id="VDN94711.1"/>
    </source>
</evidence>
<dbReference type="WBParaSite" id="BPAG_0001359801-mRNA-1">
    <property type="protein sequence ID" value="BPAG_0001359801-mRNA-1"/>
    <property type="gene ID" value="BPAG_0001359801"/>
</dbReference>
<feature type="domain" description="DUF7808" evidence="1">
    <location>
        <begin position="35"/>
        <end position="167"/>
    </location>
</feature>
<dbReference type="Pfam" id="PF25096">
    <property type="entry name" value="DUF7808"/>
    <property type="match status" value="1"/>
</dbReference>
<dbReference type="PANTHER" id="PTHR34493:SF2">
    <property type="entry name" value="SECRETED PROTEIN"/>
    <property type="match status" value="1"/>
</dbReference>
<dbReference type="Proteomes" id="UP000278627">
    <property type="component" value="Unassembled WGS sequence"/>
</dbReference>
<gene>
    <name evidence="2" type="ORF">BPAG_LOCUS13526</name>
</gene>
<proteinExistence type="predicted"/>
<evidence type="ECO:0000313" key="4">
    <source>
        <dbReference type="WBParaSite" id="BPAG_0001359801-mRNA-1"/>
    </source>
</evidence>